<sequence>MLSGLKDHGSRYLRPTTTDTPGHEMRGTNLYVETSNGATRQPNTCYATSASYDMGAREKGAVKLPCLVDIVTLKSDVVSGYVYRLSASKTCPILSLFKMHLPTFVSLFFAIGALSGPTAKTLSANAQVVATAFNASRANIIAIQAALEGFDGRNKQAFEDAVEHFFATMQNQTEKVQRIDSLTVDDVDNVLENIRLFTNELESVAEHRPPAMAGVMSVIEANGLCDKFYKSAERSTREKDAFVAALSGKIPREVMFPVCAWELHQRGLREDGDIEPSKVAFAVSGLVPFFAQPGFLSRKHVSKDTAVCLKWARSSDIAPPFDKAHIPQTREKGSVECLTLYPSPVPGTDTSCLPSNNIINIINFMALCCLTANHQKRLRRAIFSLDPALLTASSKLVRLKQTNGRYPNHWNPTWLAFDMRARY</sequence>
<gene>
    <name evidence="2" type="ORF">L249_8896</name>
</gene>
<reference evidence="2 3" key="1">
    <citation type="journal article" date="2015" name="BMC Genomics">
        <title>Insights from the genome of Ophiocordyceps polyrhachis-furcata to pathogenicity and host specificity in insect fungi.</title>
        <authorList>
            <person name="Wichadakul D."/>
            <person name="Kobmoo N."/>
            <person name="Ingsriswang S."/>
            <person name="Tangphatsornruang S."/>
            <person name="Chantasingh D."/>
            <person name="Luangsa-ard J.J."/>
            <person name="Eurwilaichitr L."/>
        </authorList>
    </citation>
    <scope>NUCLEOTIDE SEQUENCE [LARGE SCALE GENOMIC DNA]</scope>
    <source>
        <strain evidence="2 3">BCC 54312</strain>
    </source>
</reference>
<organism evidence="2 3">
    <name type="scientific">Ophiocordyceps polyrhachis-furcata BCC 54312</name>
    <dbReference type="NCBI Taxonomy" id="1330021"/>
    <lineage>
        <taxon>Eukaryota</taxon>
        <taxon>Fungi</taxon>
        <taxon>Dikarya</taxon>
        <taxon>Ascomycota</taxon>
        <taxon>Pezizomycotina</taxon>
        <taxon>Sordariomycetes</taxon>
        <taxon>Hypocreomycetidae</taxon>
        <taxon>Hypocreales</taxon>
        <taxon>Ophiocordycipitaceae</taxon>
        <taxon>Ophiocordyceps</taxon>
    </lineage>
</organism>
<feature type="region of interest" description="Disordered" evidence="1">
    <location>
        <begin position="1"/>
        <end position="27"/>
    </location>
</feature>
<feature type="compositionally biased region" description="Basic and acidic residues" evidence="1">
    <location>
        <begin position="1"/>
        <end position="10"/>
    </location>
</feature>
<dbReference type="Proteomes" id="UP000253664">
    <property type="component" value="Unassembled WGS sequence"/>
</dbReference>
<name>A0A367L1Q9_9HYPO</name>
<comment type="caution">
    <text evidence="2">The sequence shown here is derived from an EMBL/GenBank/DDBJ whole genome shotgun (WGS) entry which is preliminary data.</text>
</comment>
<evidence type="ECO:0000256" key="1">
    <source>
        <dbReference type="SAM" id="MobiDB-lite"/>
    </source>
</evidence>
<proteinExistence type="predicted"/>
<evidence type="ECO:0000313" key="3">
    <source>
        <dbReference type="Proteomes" id="UP000253664"/>
    </source>
</evidence>
<keyword evidence="3" id="KW-1185">Reference proteome</keyword>
<accession>A0A367L1Q9</accession>
<dbReference type="AlphaFoldDB" id="A0A367L1Q9"/>
<dbReference type="EMBL" id="LKCN02000019">
    <property type="protein sequence ID" value="RCI08379.1"/>
    <property type="molecule type" value="Genomic_DNA"/>
</dbReference>
<evidence type="ECO:0000313" key="2">
    <source>
        <dbReference type="EMBL" id="RCI08379.1"/>
    </source>
</evidence>
<protein>
    <submittedName>
        <fullName evidence="2">Uncharacterized protein</fullName>
    </submittedName>
</protein>
<dbReference type="OrthoDB" id="4924693at2759"/>